<dbReference type="Pfam" id="PF04003">
    <property type="entry name" value="Utp12"/>
    <property type="match status" value="1"/>
</dbReference>
<dbReference type="PANTHER" id="PTHR19853:SF0">
    <property type="entry name" value="WD REPEAT-CONTAINING PROTEIN 3"/>
    <property type="match status" value="1"/>
</dbReference>
<organism evidence="4 5">
    <name type="scientific">Rotaria sordida</name>
    <dbReference type="NCBI Taxonomy" id="392033"/>
    <lineage>
        <taxon>Eukaryota</taxon>
        <taxon>Metazoa</taxon>
        <taxon>Spiralia</taxon>
        <taxon>Gnathifera</taxon>
        <taxon>Rotifera</taxon>
        <taxon>Eurotatoria</taxon>
        <taxon>Bdelloidea</taxon>
        <taxon>Philodinida</taxon>
        <taxon>Philodinidae</taxon>
        <taxon>Rotaria</taxon>
    </lineage>
</organism>
<dbReference type="GO" id="GO:0032040">
    <property type="term" value="C:small-subunit processome"/>
    <property type="evidence" value="ECO:0007669"/>
    <property type="project" value="TreeGrafter"/>
</dbReference>
<evidence type="ECO:0000256" key="2">
    <source>
        <dbReference type="ARBA" id="ARBA00022737"/>
    </source>
</evidence>
<dbReference type="GO" id="GO:0030515">
    <property type="term" value="F:snoRNA binding"/>
    <property type="evidence" value="ECO:0007669"/>
    <property type="project" value="TreeGrafter"/>
</dbReference>
<dbReference type="InterPro" id="IPR051570">
    <property type="entry name" value="TBC1_cilium_biogenesis"/>
</dbReference>
<dbReference type="Proteomes" id="UP000663823">
    <property type="component" value="Unassembled WGS sequence"/>
</dbReference>
<gene>
    <name evidence="4" type="ORF">OTI717_LOCUS41580</name>
</gene>
<evidence type="ECO:0000313" key="4">
    <source>
        <dbReference type="EMBL" id="CAF4286178.1"/>
    </source>
</evidence>
<evidence type="ECO:0000313" key="5">
    <source>
        <dbReference type="Proteomes" id="UP000663823"/>
    </source>
</evidence>
<reference evidence="4" key="1">
    <citation type="submission" date="2021-02" db="EMBL/GenBank/DDBJ databases">
        <authorList>
            <person name="Nowell W R."/>
        </authorList>
    </citation>
    <scope>NUCLEOTIDE SEQUENCE</scope>
</reference>
<dbReference type="EMBL" id="CAJOAX010042525">
    <property type="protein sequence ID" value="CAF4286178.1"/>
    <property type="molecule type" value="Genomic_DNA"/>
</dbReference>
<comment type="caution">
    <text evidence="4">The sequence shown here is derived from an EMBL/GenBank/DDBJ whole genome shotgun (WGS) entry which is preliminary data.</text>
</comment>
<evidence type="ECO:0000259" key="3">
    <source>
        <dbReference type="Pfam" id="PF04003"/>
    </source>
</evidence>
<feature type="domain" description="Small-subunit processome Utp12" evidence="3">
    <location>
        <begin position="12"/>
        <end position="113"/>
    </location>
</feature>
<keyword evidence="2" id="KW-0677">Repeat</keyword>
<protein>
    <recommendedName>
        <fullName evidence="3">Small-subunit processome Utp12 domain-containing protein</fullName>
    </recommendedName>
</protein>
<dbReference type="PANTHER" id="PTHR19853">
    <property type="entry name" value="WD REPEAT CONTAINING PROTEIN 3 WDR3"/>
    <property type="match status" value="1"/>
</dbReference>
<dbReference type="GO" id="GO:0034388">
    <property type="term" value="C:Pwp2p-containing subcomplex of 90S preribosome"/>
    <property type="evidence" value="ECO:0007669"/>
    <property type="project" value="TreeGrafter"/>
</dbReference>
<evidence type="ECO:0000256" key="1">
    <source>
        <dbReference type="ARBA" id="ARBA00022574"/>
    </source>
</evidence>
<dbReference type="InterPro" id="IPR007148">
    <property type="entry name" value="SSU_processome_Utp12"/>
</dbReference>
<feature type="non-terminal residue" evidence="4">
    <location>
        <position position="122"/>
    </location>
</feature>
<dbReference type="AlphaFoldDB" id="A0A820H131"/>
<dbReference type="GO" id="GO:0030490">
    <property type="term" value="P:maturation of SSU-rRNA"/>
    <property type="evidence" value="ECO:0007669"/>
    <property type="project" value="TreeGrafter"/>
</dbReference>
<name>A0A820H131_9BILA</name>
<sequence length="122" mass="14067">MLQALGSSYTAERFVFESLRKIPASDLEATLLLLPFDYVQKLLSLLIYYLDRFQSPELCVKCAVFLIKIHHGVLTSSHQYLNIVEQLRTHCMDAVEKLRNNVGFNLAGLKLIRRQIEEQNDV</sequence>
<proteinExistence type="predicted"/>
<accession>A0A820H131</accession>
<keyword evidence="1" id="KW-0853">WD repeat</keyword>